<name>A0A1V9HC77_9XANT</name>
<dbReference type="InterPro" id="IPR027268">
    <property type="entry name" value="Peptidase_M4/M1_CTD_sf"/>
</dbReference>
<dbReference type="STRING" id="1437877.GCA_001564415_02868"/>
<evidence type="ECO:0008006" key="3">
    <source>
        <dbReference type="Google" id="ProtNLM"/>
    </source>
</evidence>
<dbReference type="SUPFAM" id="SSF55486">
    <property type="entry name" value="Metalloproteases ('zincins'), catalytic domain"/>
    <property type="match status" value="1"/>
</dbReference>
<dbReference type="Gene3D" id="1.10.390.10">
    <property type="entry name" value="Neutral Protease Domain 2"/>
    <property type="match status" value="1"/>
</dbReference>
<dbReference type="GeneID" id="93991302"/>
<dbReference type="EMBL" id="JPYI02000042">
    <property type="protein sequence ID" value="OQP80437.1"/>
    <property type="molecule type" value="Genomic_DNA"/>
</dbReference>
<dbReference type="RefSeq" id="WP_057679361.1">
    <property type="nucleotide sequence ID" value="NZ_CP041380.1"/>
</dbReference>
<reference evidence="1 2" key="1">
    <citation type="journal article" date="2016" name="Plant Pathol.">
        <title>Genetic characterization of strains named as Xanthomonas axonopodis pv. dieffenbachiae leads to a taxonomic revision of the X. axonopodis species complex.</title>
        <authorList>
            <person name="Constantin E.C."/>
            <person name="Cleenwerck I."/>
            <person name="Maes M."/>
            <person name="Baeyen S."/>
            <person name="Van Malderghem C."/>
            <person name="De Vos P."/>
            <person name="Cottyn B."/>
        </authorList>
    </citation>
    <scope>NUCLEOTIDE SEQUENCE [LARGE SCALE GENOMIC DNA]</scope>
    <source>
        <strain evidence="1 2">LMG 25940</strain>
    </source>
</reference>
<dbReference type="AlphaFoldDB" id="A0A1V9HC77"/>
<gene>
    <name evidence="1" type="ORF">IM53_008495</name>
</gene>
<sequence length="258" mass="28715">MDWAARAYDALAEAFGYLGRPPYTLMIRALDIPSFETGTARLNGGGALITVGNVFSSGYGVDELHSLLVHEMSHQWTGQLTSGVEPWFAEGFNVFAESTVPCRAAIMPWTACAARINAQLGDFYRSEGRLWSLKQISEAGFAHESVRRVPYARGMLYFASIDAQLRLRSAGRRGLLDAMRPLFAARQAGARFEQRDWEAFVARELGAEAVNTFRAVVIDGSQNVSMPDDLFGPQLRRVAYRWVTPEGEVDGYRWEAVH</sequence>
<organism evidence="1 2">
    <name type="scientific">Xanthomonas phaseoli pv. dieffenbachiae</name>
    <dbReference type="NCBI Taxonomy" id="92828"/>
    <lineage>
        <taxon>Bacteria</taxon>
        <taxon>Pseudomonadati</taxon>
        <taxon>Pseudomonadota</taxon>
        <taxon>Gammaproteobacteria</taxon>
        <taxon>Lysobacterales</taxon>
        <taxon>Lysobacteraceae</taxon>
        <taxon>Xanthomonas</taxon>
    </lineage>
</organism>
<protein>
    <recommendedName>
        <fullName evidence="3">Peptidase M1 membrane alanine aminopeptidase domain-containing protein</fullName>
    </recommendedName>
</protein>
<comment type="caution">
    <text evidence="1">The sequence shown here is derived from an EMBL/GenBank/DDBJ whole genome shotgun (WGS) entry which is preliminary data.</text>
</comment>
<evidence type="ECO:0000313" key="2">
    <source>
        <dbReference type="Proteomes" id="UP000050546"/>
    </source>
</evidence>
<reference evidence="1 2" key="2">
    <citation type="journal article" date="2017" name="Plant Pathol.">
        <title>Pathogenicity and virulence gene content of Xanthomonas strains infecting Araceae, formerly known as Xanthomonas axonopodis pv. dieffenbachiae.</title>
        <authorList>
            <person name="Constantin E.C."/>
            <person name="Haegeman A."/>
            <person name="Van Vaerenbergh J."/>
            <person name="Baeyen S."/>
            <person name="Van Malderghem C."/>
            <person name="Maes M."/>
            <person name="Cottyn B."/>
        </authorList>
    </citation>
    <scope>NUCLEOTIDE SEQUENCE [LARGE SCALE GENOMIC DNA]</scope>
    <source>
        <strain evidence="1 2">LMG 25940</strain>
    </source>
</reference>
<dbReference type="Proteomes" id="UP000050546">
    <property type="component" value="Unassembled WGS sequence"/>
</dbReference>
<evidence type="ECO:0000313" key="1">
    <source>
        <dbReference type="EMBL" id="OQP80437.1"/>
    </source>
</evidence>
<accession>A0A1V9HC77</accession>
<proteinExistence type="predicted"/>